<proteinExistence type="predicted"/>
<name>A0A2N9I4F0_FAGSY</name>
<dbReference type="SUPFAM" id="SSF55486">
    <property type="entry name" value="Metalloproteases ('zincins'), catalytic domain"/>
    <property type="match status" value="1"/>
</dbReference>
<protein>
    <recommendedName>
        <fullName evidence="2">Peptidase M1 membrane alanine aminopeptidase domain-containing protein</fullName>
    </recommendedName>
</protein>
<gene>
    <name evidence="1" type="ORF">FSB_LOCUS47434</name>
</gene>
<sequence>MIPGCVFMAVSENLQCTESLRCAEKPRSCSQFGCGLDPIVLLTMKWSVKSWVIVGGLWLIVGGFGETKGLEKTERAKEWVGRGLEKTERKRMGLEKTKREKEGRERGGKWEIEGRVVEEFAMEQPVPTYLFAFAVGELGFREVGPRTRVYAEAGGYVLDDAAKEFAGTEEMIRQGERLFGPYDWERFNLLVLPPSFPYGGIGVLDANGEEGEAEAGDIFGFLLKVFCFSMWVQILYKQLYRCN</sequence>
<dbReference type="Gene3D" id="3.30.2010.30">
    <property type="match status" value="1"/>
</dbReference>
<reference evidence="1" key="1">
    <citation type="submission" date="2018-02" db="EMBL/GenBank/DDBJ databases">
        <authorList>
            <person name="Cohen D.B."/>
            <person name="Kent A.D."/>
        </authorList>
    </citation>
    <scope>NUCLEOTIDE SEQUENCE</scope>
</reference>
<dbReference type="AlphaFoldDB" id="A0A2N9I4F0"/>
<evidence type="ECO:0008006" key="2">
    <source>
        <dbReference type="Google" id="ProtNLM"/>
    </source>
</evidence>
<organism evidence="1">
    <name type="scientific">Fagus sylvatica</name>
    <name type="common">Beechnut</name>
    <dbReference type="NCBI Taxonomy" id="28930"/>
    <lineage>
        <taxon>Eukaryota</taxon>
        <taxon>Viridiplantae</taxon>
        <taxon>Streptophyta</taxon>
        <taxon>Embryophyta</taxon>
        <taxon>Tracheophyta</taxon>
        <taxon>Spermatophyta</taxon>
        <taxon>Magnoliopsida</taxon>
        <taxon>eudicotyledons</taxon>
        <taxon>Gunneridae</taxon>
        <taxon>Pentapetalae</taxon>
        <taxon>rosids</taxon>
        <taxon>fabids</taxon>
        <taxon>Fagales</taxon>
        <taxon>Fagaceae</taxon>
        <taxon>Fagus</taxon>
    </lineage>
</organism>
<accession>A0A2N9I4F0</accession>
<evidence type="ECO:0000313" key="1">
    <source>
        <dbReference type="EMBL" id="SPD19552.1"/>
    </source>
</evidence>
<dbReference type="PANTHER" id="PTHR45726:SF3">
    <property type="entry name" value="LEUKOTRIENE A-4 HYDROLASE"/>
    <property type="match status" value="1"/>
</dbReference>
<dbReference type="PANTHER" id="PTHR45726">
    <property type="entry name" value="LEUKOTRIENE A-4 HYDROLASE"/>
    <property type="match status" value="1"/>
</dbReference>
<dbReference type="EMBL" id="OIVN01004846">
    <property type="protein sequence ID" value="SPD19552.1"/>
    <property type="molecule type" value="Genomic_DNA"/>
</dbReference>
<dbReference type="GO" id="GO:0005829">
    <property type="term" value="C:cytosol"/>
    <property type="evidence" value="ECO:0007669"/>
    <property type="project" value="TreeGrafter"/>
</dbReference>
<dbReference type="InterPro" id="IPR034015">
    <property type="entry name" value="M1_LTA4H"/>
</dbReference>